<name>A0A9N7VJE5_PLEPL</name>
<feature type="non-terminal residue" evidence="1">
    <location>
        <position position="1"/>
    </location>
</feature>
<evidence type="ECO:0000313" key="2">
    <source>
        <dbReference type="Proteomes" id="UP001153269"/>
    </source>
</evidence>
<reference evidence="1" key="1">
    <citation type="submission" date="2020-03" db="EMBL/GenBank/DDBJ databases">
        <authorList>
            <person name="Weist P."/>
        </authorList>
    </citation>
    <scope>NUCLEOTIDE SEQUENCE</scope>
</reference>
<sequence length="165" mass="18538">PLPFPLAMKEKLVLLLWKCRRATQELQFCKQCLAEISRGGSSAKTFGTTALINHLKAKHPEQHAQFERATAAVASKRKAPSSTHTQSVAAVFEKTKKFGRTERGERVQRQKESAPRRQYVCPHSLTCLKRSSRKTTQMPGRQRVPLLNSWTLTCQKSPSPGVTIL</sequence>
<evidence type="ECO:0000313" key="1">
    <source>
        <dbReference type="EMBL" id="CAB1452043.1"/>
    </source>
</evidence>
<comment type="caution">
    <text evidence="1">The sequence shown here is derived from an EMBL/GenBank/DDBJ whole genome shotgun (WGS) entry which is preliminary data.</text>
</comment>
<evidence type="ECO:0008006" key="3">
    <source>
        <dbReference type="Google" id="ProtNLM"/>
    </source>
</evidence>
<accession>A0A9N7VJE5</accession>
<dbReference type="EMBL" id="CADEAL010004114">
    <property type="protein sequence ID" value="CAB1452043.1"/>
    <property type="molecule type" value="Genomic_DNA"/>
</dbReference>
<gene>
    <name evidence="1" type="ORF">PLEPLA_LOCUS39782</name>
</gene>
<keyword evidence="2" id="KW-1185">Reference proteome</keyword>
<organism evidence="1 2">
    <name type="scientific">Pleuronectes platessa</name>
    <name type="common">European plaice</name>
    <dbReference type="NCBI Taxonomy" id="8262"/>
    <lineage>
        <taxon>Eukaryota</taxon>
        <taxon>Metazoa</taxon>
        <taxon>Chordata</taxon>
        <taxon>Craniata</taxon>
        <taxon>Vertebrata</taxon>
        <taxon>Euteleostomi</taxon>
        <taxon>Actinopterygii</taxon>
        <taxon>Neopterygii</taxon>
        <taxon>Teleostei</taxon>
        <taxon>Neoteleostei</taxon>
        <taxon>Acanthomorphata</taxon>
        <taxon>Carangaria</taxon>
        <taxon>Pleuronectiformes</taxon>
        <taxon>Pleuronectoidei</taxon>
        <taxon>Pleuronectidae</taxon>
        <taxon>Pleuronectes</taxon>
    </lineage>
</organism>
<proteinExistence type="predicted"/>
<protein>
    <recommendedName>
        <fullName evidence="3">BED-type domain-containing protein</fullName>
    </recommendedName>
</protein>
<dbReference type="Proteomes" id="UP001153269">
    <property type="component" value="Unassembled WGS sequence"/>
</dbReference>
<dbReference type="AlphaFoldDB" id="A0A9N7VJE5"/>